<sequence length="821" mass="89597">MVRLIGYFFGIGTVLALLVAGGVAVYIGSVTKELPDYEVLAKYEPPVMTRVHASDGSLMSEFARERRMYLPIQAVPNRVKAAFISAEDKTFYEHHGLDFGGLARAVLTNVKNMGSGRRPVGASTITQQVAKNFLLSSNQTYDRKIKEAILAMRIEQAYSKDRILELYLNEIFFGLGSYGIASAALTYFDKSVGELSIADSAYLAALPKGPNNYHPFRYPDRAIERRNWVIDRMAENGYITMQEADEAKKEPLGVKTRTATHYLFASEYFSEEVRRQIIQKYGVDALYEGGLSVRTTLNPTMQVEARKALQAALLRYDEARGWRGPVKHAELGSDWASAFGDLQAYPDVPEWQLAVVLNVSAAGADIGLQPEVEGSGSRSKERTRAFIAADDMKWAMRVTNIGGKRSSAKSPEGVLNTGDIIYVSKVGDGGSRFRLQQPPKLQGALVAMDPHTGRVLSMVGGFSFGESEFNRATQAYRQPGSSFKPFVYAAALDNGYTPASVVLDGPLEVNQGGALGVWAPKNYSGKFSGPSTLRYGIEQSRNVMTVRLAQDMGMKTVAEYAERFGVYDKMLPVLSMSLGAGETTVLRMVTAYSVIANGGQSITPSMIDRIQDRYGKTVFKHDGRQCEGCNAQQWSNQEEPTLIDNRDQVLDPMTAYQITSMMEGVVQRGTAQLLKSLDRPLAGKTGTTNDEKDAWFVGFTPDLVVGVFMGYDTPTPLGRGGTGGGLAAPVFKEFMGQALAGTPKVDFRVPEGMTLIAINRKTGMRTNKGDPNLIMEAFKPGTGPSDTYSVIGMDQFREGSPVQPQSPQATRAINSGSGGLY</sequence>
<keyword evidence="9" id="KW-0121">Carboxypeptidase</keyword>
<keyword evidence="14" id="KW-0378">Hydrolase</keyword>
<proteinExistence type="inferred from homology"/>
<evidence type="ECO:0000256" key="28">
    <source>
        <dbReference type="SAM" id="Phobius"/>
    </source>
</evidence>
<evidence type="ECO:0000256" key="16">
    <source>
        <dbReference type="ARBA" id="ARBA00022968"/>
    </source>
</evidence>
<dbReference type="InterPro" id="IPR050396">
    <property type="entry name" value="Glycosyltr_51/Transpeptidase"/>
</dbReference>
<evidence type="ECO:0000313" key="34">
    <source>
        <dbReference type="Proteomes" id="UP000216188"/>
    </source>
</evidence>
<dbReference type="GO" id="GO:0071555">
    <property type="term" value="P:cell wall organization"/>
    <property type="evidence" value="ECO:0007669"/>
    <property type="project" value="UniProtKB-KW"/>
</dbReference>
<evidence type="ECO:0000256" key="19">
    <source>
        <dbReference type="ARBA" id="ARBA00023136"/>
    </source>
</evidence>
<evidence type="ECO:0000256" key="14">
    <source>
        <dbReference type="ARBA" id="ARBA00022801"/>
    </source>
</evidence>
<feature type="domain" description="Penicillin-binding protein transpeptidase" evidence="29">
    <location>
        <begin position="443"/>
        <end position="735"/>
    </location>
</feature>
<dbReference type="GO" id="GO:0046677">
    <property type="term" value="P:response to antibiotic"/>
    <property type="evidence" value="ECO:0007669"/>
    <property type="project" value="UniProtKB-KW"/>
</dbReference>
<keyword evidence="19 28" id="KW-0472">Membrane</keyword>
<evidence type="ECO:0000256" key="26">
    <source>
        <dbReference type="ARBA" id="ARBA00060592"/>
    </source>
</evidence>
<keyword evidence="18 28" id="KW-1133">Transmembrane helix</keyword>
<dbReference type="Pfam" id="PF00912">
    <property type="entry name" value="Transgly"/>
    <property type="match status" value="1"/>
</dbReference>
<evidence type="ECO:0000256" key="6">
    <source>
        <dbReference type="ARBA" id="ARBA00018638"/>
    </source>
</evidence>
<keyword evidence="16" id="KW-0735">Signal-anchor</keyword>
<dbReference type="NCBIfam" id="TIGR02074">
    <property type="entry name" value="PBP_1a_fam"/>
    <property type="match status" value="1"/>
</dbReference>
<dbReference type="Gene3D" id="3.40.710.10">
    <property type="entry name" value="DD-peptidase/beta-lactamase superfamily"/>
    <property type="match status" value="2"/>
</dbReference>
<evidence type="ECO:0000256" key="20">
    <source>
        <dbReference type="ARBA" id="ARBA00023251"/>
    </source>
</evidence>
<dbReference type="Pfam" id="PF17092">
    <property type="entry name" value="PCB_OB"/>
    <property type="match status" value="1"/>
</dbReference>
<evidence type="ECO:0000256" key="9">
    <source>
        <dbReference type="ARBA" id="ARBA00022645"/>
    </source>
</evidence>
<dbReference type="GO" id="GO:0005886">
    <property type="term" value="C:plasma membrane"/>
    <property type="evidence" value="ECO:0007669"/>
    <property type="project" value="UniProtKB-SubCell"/>
</dbReference>
<dbReference type="STRING" id="419475.A8A54_04140"/>
<evidence type="ECO:0000256" key="24">
    <source>
        <dbReference type="ARBA" id="ARBA00044770"/>
    </source>
</evidence>
<dbReference type="GO" id="GO:0008955">
    <property type="term" value="F:peptidoglycan glycosyltransferase activity"/>
    <property type="evidence" value="ECO:0007669"/>
    <property type="project" value="UniProtKB-EC"/>
</dbReference>
<dbReference type="EC" id="3.4.16.4" evidence="5"/>
<evidence type="ECO:0000259" key="31">
    <source>
        <dbReference type="Pfam" id="PF17092"/>
    </source>
</evidence>
<comment type="similarity">
    <text evidence="4">In the N-terminal section; belongs to the glycosyltransferase 51 family.</text>
</comment>
<reference evidence="33 34" key="1">
    <citation type="submission" date="2017-07" db="EMBL/GenBank/DDBJ databases">
        <title>Phylogenetic study on the rhizospheric bacterium Ochrobactrum sp. A44.</title>
        <authorList>
            <person name="Krzyzanowska D.M."/>
            <person name="Ossowicki A."/>
            <person name="Rajewska M."/>
            <person name="Maciag T."/>
            <person name="Kaczynski Z."/>
            <person name="Czerwicka M."/>
            <person name="Jafra S."/>
        </authorList>
    </citation>
    <scope>NUCLEOTIDE SEQUENCE [LARGE SCALE GENOMIC DNA]</scope>
    <source>
        <strain evidence="33 34">CCUG 30717</strain>
    </source>
</reference>
<dbReference type="GO" id="GO:0008658">
    <property type="term" value="F:penicillin binding"/>
    <property type="evidence" value="ECO:0007669"/>
    <property type="project" value="InterPro"/>
</dbReference>
<evidence type="ECO:0000259" key="30">
    <source>
        <dbReference type="Pfam" id="PF00912"/>
    </source>
</evidence>
<comment type="pathway">
    <text evidence="2">Cell wall biogenesis; peptidoglycan biosynthesis.</text>
</comment>
<evidence type="ECO:0000256" key="4">
    <source>
        <dbReference type="ARBA" id="ARBA00007739"/>
    </source>
</evidence>
<comment type="subcellular location">
    <subcellularLocation>
        <location evidence="1">Cell inner membrane</location>
        <topology evidence="1">Single-pass type II membrane protein</topology>
    </subcellularLocation>
</comment>
<evidence type="ECO:0000256" key="8">
    <source>
        <dbReference type="ARBA" id="ARBA00022519"/>
    </source>
</evidence>
<reference evidence="32 35" key="2">
    <citation type="submission" date="2018-11" db="EMBL/GenBank/DDBJ databases">
        <title>Genome sequencing and analysis.</title>
        <authorList>
            <person name="Huang Y.-T."/>
        </authorList>
    </citation>
    <scope>NUCLEOTIDE SEQUENCE [LARGE SCALE GENOMIC DNA]</scope>
    <source>
        <strain evidence="32 35">SHIN</strain>
    </source>
</reference>
<keyword evidence="34" id="KW-1185">Reference proteome</keyword>
<evidence type="ECO:0000256" key="3">
    <source>
        <dbReference type="ARBA" id="ARBA00007090"/>
    </source>
</evidence>
<dbReference type="FunFam" id="1.10.3810.10:FF:000003">
    <property type="entry name" value="Penicillin-binding protein 1a"/>
    <property type="match status" value="1"/>
</dbReference>
<dbReference type="EMBL" id="PKQI01000005">
    <property type="protein sequence ID" value="NNV23745.1"/>
    <property type="molecule type" value="Genomic_DNA"/>
</dbReference>
<dbReference type="InterPro" id="IPR001264">
    <property type="entry name" value="Glyco_trans_51"/>
</dbReference>
<keyword evidence="17" id="KW-0573">Peptidoglycan synthesis</keyword>
<comment type="pathway">
    <text evidence="26">Glycan biosynthesis.</text>
</comment>
<evidence type="ECO:0000256" key="27">
    <source>
        <dbReference type="SAM" id="MobiDB-lite"/>
    </source>
</evidence>
<dbReference type="UniPathway" id="UPA00219"/>
<dbReference type="Proteomes" id="UP000526233">
    <property type="component" value="Unassembled WGS sequence"/>
</dbReference>
<dbReference type="OrthoDB" id="9766909at2"/>
<dbReference type="InterPro" id="IPR023346">
    <property type="entry name" value="Lysozyme-like_dom_sf"/>
</dbReference>
<dbReference type="GO" id="GO:0008360">
    <property type="term" value="P:regulation of cell shape"/>
    <property type="evidence" value="ECO:0007669"/>
    <property type="project" value="UniProtKB-KW"/>
</dbReference>
<comment type="similarity">
    <text evidence="3">In the C-terminal section; belongs to the transpeptidase family.</text>
</comment>
<evidence type="ECO:0000256" key="22">
    <source>
        <dbReference type="ARBA" id="ARBA00023316"/>
    </source>
</evidence>
<dbReference type="SUPFAM" id="SSF53955">
    <property type="entry name" value="Lysozyme-like"/>
    <property type="match status" value="1"/>
</dbReference>
<evidence type="ECO:0000256" key="5">
    <source>
        <dbReference type="ARBA" id="ARBA00012448"/>
    </source>
</evidence>
<keyword evidence="8" id="KW-0997">Cell inner membrane</keyword>
<dbReference type="AlphaFoldDB" id="A0A1A9FKC7"/>
<dbReference type="Pfam" id="PF00905">
    <property type="entry name" value="Transpeptidase"/>
    <property type="match status" value="1"/>
</dbReference>
<organism evidence="33 34">
    <name type="scientific">Brucella pseudogrignonensis</name>
    <dbReference type="NCBI Taxonomy" id="419475"/>
    <lineage>
        <taxon>Bacteria</taxon>
        <taxon>Pseudomonadati</taxon>
        <taxon>Pseudomonadota</taxon>
        <taxon>Alphaproteobacteria</taxon>
        <taxon>Hyphomicrobiales</taxon>
        <taxon>Brucellaceae</taxon>
        <taxon>Brucella/Ochrobactrum group</taxon>
        <taxon>Brucella</taxon>
    </lineage>
</organism>
<evidence type="ECO:0000256" key="7">
    <source>
        <dbReference type="ARBA" id="ARBA00022475"/>
    </source>
</evidence>
<protein>
    <recommendedName>
        <fullName evidence="6">Penicillin-binding protein 1A</fullName>
        <ecNumber evidence="24">2.4.99.28</ecNumber>
        <ecNumber evidence="5">3.4.16.4</ecNumber>
    </recommendedName>
</protein>
<keyword evidence="20" id="KW-0046">Antibiotic resistance</keyword>
<dbReference type="KEGG" id="ops:A8A54_04140"/>
<evidence type="ECO:0000313" key="35">
    <source>
        <dbReference type="Proteomes" id="UP000526233"/>
    </source>
</evidence>
<dbReference type="SUPFAM" id="SSF56601">
    <property type="entry name" value="beta-lactamase/transpeptidase-like"/>
    <property type="match status" value="1"/>
</dbReference>
<dbReference type="GO" id="GO:0006508">
    <property type="term" value="P:proteolysis"/>
    <property type="evidence" value="ECO:0007669"/>
    <property type="project" value="UniProtKB-KW"/>
</dbReference>
<evidence type="ECO:0000256" key="21">
    <source>
        <dbReference type="ARBA" id="ARBA00023268"/>
    </source>
</evidence>
<evidence type="ECO:0000256" key="17">
    <source>
        <dbReference type="ARBA" id="ARBA00022984"/>
    </source>
</evidence>
<keyword evidence="13 28" id="KW-0812">Transmembrane</keyword>
<evidence type="ECO:0000256" key="25">
    <source>
        <dbReference type="ARBA" id="ARBA00049902"/>
    </source>
</evidence>
<keyword evidence="21" id="KW-0511">Multifunctional enzyme</keyword>
<evidence type="ECO:0000256" key="11">
    <source>
        <dbReference type="ARBA" id="ARBA00022676"/>
    </source>
</evidence>
<keyword evidence="11" id="KW-0328">Glycosyltransferase</keyword>
<name>A0A1A9FKC7_9HYPH</name>
<keyword evidence="7" id="KW-1003">Cell membrane</keyword>
<comment type="catalytic activity">
    <reaction evidence="25">
        <text>[GlcNAc-(1-&gt;4)-Mur2Ac(oyl-L-Ala-gamma-D-Glu-L-Lys-D-Ala-D-Ala)](n)-di-trans,octa-cis-undecaprenyl diphosphate + beta-D-GlcNAc-(1-&gt;4)-Mur2Ac(oyl-L-Ala-gamma-D-Glu-L-Lys-D-Ala-D-Ala)-di-trans,octa-cis-undecaprenyl diphosphate = [GlcNAc-(1-&gt;4)-Mur2Ac(oyl-L-Ala-gamma-D-Glu-L-Lys-D-Ala-D-Ala)](n+1)-di-trans,octa-cis-undecaprenyl diphosphate + di-trans,octa-cis-undecaprenyl diphosphate + H(+)</text>
        <dbReference type="Rhea" id="RHEA:23708"/>
        <dbReference type="Rhea" id="RHEA-COMP:9602"/>
        <dbReference type="Rhea" id="RHEA-COMP:9603"/>
        <dbReference type="ChEBI" id="CHEBI:15378"/>
        <dbReference type="ChEBI" id="CHEBI:58405"/>
        <dbReference type="ChEBI" id="CHEBI:60033"/>
        <dbReference type="ChEBI" id="CHEBI:78435"/>
        <dbReference type="EC" id="2.4.99.28"/>
    </reaction>
</comment>
<comment type="catalytic activity">
    <reaction evidence="23">
        <text>Preferential cleavage: (Ac)2-L-Lys-D-Ala-|-D-Ala. Also transpeptidation of peptidyl-alanyl moieties that are N-acyl substituents of D-alanine.</text>
        <dbReference type="EC" id="3.4.16.4"/>
    </reaction>
</comment>
<comment type="caution">
    <text evidence="33">The sequence shown here is derived from an EMBL/GenBank/DDBJ whole genome shotgun (WGS) entry which is preliminary data.</text>
</comment>
<keyword evidence="22" id="KW-0961">Cell wall biogenesis/degradation</keyword>
<keyword evidence="15" id="KW-0133">Cell shape</keyword>
<feature type="domain" description="Glycosyl transferase family 51" evidence="30">
    <location>
        <begin position="56"/>
        <end position="233"/>
    </location>
</feature>
<evidence type="ECO:0000256" key="2">
    <source>
        <dbReference type="ARBA" id="ARBA00004752"/>
    </source>
</evidence>
<evidence type="ECO:0000256" key="18">
    <source>
        <dbReference type="ARBA" id="ARBA00022989"/>
    </source>
</evidence>
<dbReference type="PANTHER" id="PTHR32282:SF27">
    <property type="entry name" value="PENICILLIN-BINDING PROTEIN 1A"/>
    <property type="match status" value="1"/>
</dbReference>
<evidence type="ECO:0000256" key="23">
    <source>
        <dbReference type="ARBA" id="ARBA00034000"/>
    </source>
</evidence>
<keyword evidence="10" id="KW-0645">Protease</keyword>
<evidence type="ECO:0000256" key="12">
    <source>
        <dbReference type="ARBA" id="ARBA00022679"/>
    </source>
</evidence>
<dbReference type="EMBL" id="NNRM01000022">
    <property type="protein sequence ID" value="OYR25355.1"/>
    <property type="molecule type" value="Genomic_DNA"/>
</dbReference>
<dbReference type="InterPro" id="IPR012338">
    <property type="entry name" value="Beta-lactam/transpept-like"/>
</dbReference>
<dbReference type="InterPro" id="IPR031376">
    <property type="entry name" value="PCB_OB"/>
</dbReference>
<dbReference type="GO" id="GO:0030288">
    <property type="term" value="C:outer membrane-bounded periplasmic space"/>
    <property type="evidence" value="ECO:0007669"/>
    <property type="project" value="TreeGrafter"/>
</dbReference>
<dbReference type="Proteomes" id="UP000216188">
    <property type="component" value="Unassembled WGS sequence"/>
</dbReference>
<feature type="domain" description="Penicillin-binding protein OB-like" evidence="31">
    <location>
        <begin position="322"/>
        <end position="440"/>
    </location>
</feature>
<dbReference type="RefSeq" id="WP_064320527.1">
    <property type="nucleotide sequence ID" value="NZ_CAXURC020000001.1"/>
</dbReference>
<evidence type="ECO:0000256" key="1">
    <source>
        <dbReference type="ARBA" id="ARBA00004249"/>
    </source>
</evidence>
<keyword evidence="12" id="KW-0808">Transferase</keyword>
<evidence type="ECO:0000259" key="29">
    <source>
        <dbReference type="Pfam" id="PF00905"/>
    </source>
</evidence>
<gene>
    <name evidence="33" type="ORF">CEV34_2908</name>
    <name evidence="32" type="ORF">EHE22_25585</name>
</gene>
<dbReference type="InterPro" id="IPR036950">
    <property type="entry name" value="PBP_transglycosylase"/>
</dbReference>
<dbReference type="PANTHER" id="PTHR32282">
    <property type="entry name" value="BINDING PROTEIN TRANSPEPTIDASE, PUTATIVE-RELATED"/>
    <property type="match status" value="1"/>
</dbReference>
<dbReference type="Gene3D" id="1.10.3810.10">
    <property type="entry name" value="Biosynthetic peptidoglycan transglycosylase-like"/>
    <property type="match status" value="1"/>
</dbReference>
<feature type="compositionally biased region" description="Polar residues" evidence="27">
    <location>
        <begin position="802"/>
        <end position="815"/>
    </location>
</feature>
<accession>A0A1A9FKC7</accession>
<dbReference type="InterPro" id="IPR001460">
    <property type="entry name" value="PCN-bd_Tpept"/>
</dbReference>
<evidence type="ECO:0000256" key="13">
    <source>
        <dbReference type="ARBA" id="ARBA00022692"/>
    </source>
</evidence>
<evidence type="ECO:0000313" key="33">
    <source>
        <dbReference type="EMBL" id="OYR25355.1"/>
    </source>
</evidence>
<evidence type="ECO:0000313" key="32">
    <source>
        <dbReference type="EMBL" id="NNV23745.1"/>
    </source>
</evidence>
<feature type="transmembrane region" description="Helical" evidence="28">
    <location>
        <begin position="7"/>
        <end position="27"/>
    </location>
</feature>
<evidence type="ECO:0000256" key="15">
    <source>
        <dbReference type="ARBA" id="ARBA00022960"/>
    </source>
</evidence>
<evidence type="ECO:0000256" key="10">
    <source>
        <dbReference type="ARBA" id="ARBA00022670"/>
    </source>
</evidence>
<feature type="region of interest" description="Disordered" evidence="27">
    <location>
        <begin position="798"/>
        <end position="821"/>
    </location>
</feature>
<dbReference type="GO" id="GO:0009002">
    <property type="term" value="F:serine-type D-Ala-D-Ala carboxypeptidase activity"/>
    <property type="evidence" value="ECO:0007669"/>
    <property type="project" value="UniProtKB-EC"/>
</dbReference>
<dbReference type="GeneID" id="93108940"/>
<dbReference type="EC" id="2.4.99.28" evidence="24"/>
<dbReference type="GO" id="GO:0009252">
    <property type="term" value="P:peptidoglycan biosynthetic process"/>
    <property type="evidence" value="ECO:0007669"/>
    <property type="project" value="UniProtKB-UniPathway"/>
</dbReference>